<accession>A0A370DSC9</accession>
<dbReference type="InterPro" id="IPR016181">
    <property type="entry name" value="Acyl_CoA_acyltransferase"/>
</dbReference>
<organism evidence="2 3">
    <name type="scientific">endosymbiont of Escarpia spicata</name>
    <dbReference type="NCBI Taxonomy" id="2200908"/>
    <lineage>
        <taxon>Bacteria</taxon>
        <taxon>Pseudomonadati</taxon>
        <taxon>Pseudomonadota</taxon>
        <taxon>Gammaproteobacteria</taxon>
        <taxon>sulfur-oxidizing symbionts</taxon>
    </lineage>
</organism>
<sequence length="317" mass="36643">MRDEDGRLVGAVPFYVSELRLLKVLPFRTLRMMADHATGSEYADWIVDPDVEKAALSAIADALLAAKSDWDTIWMPRMAGWTGAMERIKAACEEKGLLHHSRSTVFSYFDLPDSMKLYEESFSSKRRQQMRRKRRKLLNTEGVEVVLCEKPEDLPRFIETLFELHYRRWQLDGQEGAFRRKPYEAEFYRQFSRIALKNDWLWLIALTEHGEIKSIQIGYVYDGVFLQLQEGFDPDYVQGSGNVLRTEVIERRIDAGISGYDFLGGGSEHKRRWGAAERDGYDLFIAHPSKLKNKLLFSKEIWPSGRYIDEIGLLGGS</sequence>
<dbReference type="SUPFAM" id="SSF55729">
    <property type="entry name" value="Acyl-CoA N-acyltransferases (Nat)"/>
    <property type="match status" value="1"/>
</dbReference>
<reference evidence="2 3" key="1">
    <citation type="journal article" date="2018" name="ISME J.">
        <title>Endosymbiont genomes yield clues of tubeworm success.</title>
        <authorList>
            <person name="Li Y."/>
            <person name="Liles M.R."/>
            <person name="Halanych K.M."/>
        </authorList>
    </citation>
    <scope>NUCLEOTIDE SEQUENCE [LARGE SCALE GENOMIC DNA]</scope>
    <source>
        <strain evidence="2">A1462</strain>
    </source>
</reference>
<dbReference type="AlphaFoldDB" id="A0A370DSC9"/>
<proteinExistence type="predicted"/>
<keyword evidence="3" id="KW-1185">Reference proteome</keyword>
<dbReference type="Gene3D" id="3.40.630.30">
    <property type="match status" value="1"/>
</dbReference>
<name>A0A370DSC9_9GAMM</name>
<gene>
    <name evidence="2" type="ORF">DIZ78_04955</name>
</gene>
<comment type="caution">
    <text evidence="2">The sequence shown here is derived from an EMBL/GenBank/DDBJ whole genome shotgun (WGS) entry which is preliminary data.</text>
</comment>
<dbReference type="EMBL" id="QFXE01000005">
    <property type="protein sequence ID" value="RDH87972.1"/>
    <property type="molecule type" value="Genomic_DNA"/>
</dbReference>
<protein>
    <submittedName>
        <fullName evidence="2">Cellulose biosynthesis protein CelD</fullName>
    </submittedName>
</protein>
<evidence type="ECO:0000259" key="1">
    <source>
        <dbReference type="Pfam" id="PF13480"/>
    </source>
</evidence>
<evidence type="ECO:0000313" key="2">
    <source>
        <dbReference type="EMBL" id="RDH87972.1"/>
    </source>
</evidence>
<dbReference type="InterPro" id="IPR038740">
    <property type="entry name" value="BioF2-like_GNAT_dom"/>
</dbReference>
<dbReference type="Proteomes" id="UP000254771">
    <property type="component" value="Unassembled WGS sequence"/>
</dbReference>
<evidence type="ECO:0000313" key="3">
    <source>
        <dbReference type="Proteomes" id="UP000254771"/>
    </source>
</evidence>
<feature type="domain" description="BioF2-like acetyltransferase" evidence="1">
    <location>
        <begin position="124"/>
        <end position="271"/>
    </location>
</feature>
<dbReference type="Pfam" id="PF13480">
    <property type="entry name" value="Acetyltransf_6"/>
    <property type="match status" value="1"/>
</dbReference>